<feature type="transmembrane region" description="Helical" evidence="1">
    <location>
        <begin position="45"/>
        <end position="64"/>
    </location>
</feature>
<evidence type="ECO:0000313" key="2">
    <source>
        <dbReference type="EMBL" id="QJB31990.1"/>
    </source>
</evidence>
<keyword evidence="1" id="KW-0812">Transmembrane</keyword>
<evidence type="ECO:0000313" key="3">
    <source>
        <dbReference type="EMBL" id="QJB38468.1"/>
    </source>
</evidence>
<keyword evidence="5" id="KW-1185">Reference proteome</keyword>
<dbReference type="EMBL" id="CP051204">
    <property type="protein sequence ID" value="QJB38468.1"/>
    <property type="molecule type" value="Genomic_DNA"/>
</dbReference>
<evidence type="ECO:0000313" key="4">
    <source>
        <dbReference type="Proteomes" id="UP000502421"/>
    </source>
</evidence>
<organism evidence="2 4">
    <name type="scientific">Chitinophaga oryzae</name>
    <dbReference type="NCBI Taxonomy" id="2725414"/>
    <lineage>
        <taxon>Bacteria</taxon>
        <taxon>Pseudomonadati</taxon>
        <taxon>Bacteroidota</taxon>
        <taxon>Chitinophagia</taxon>
        <taxon>Chitinophagales</taxon>
        <taxon>Chitinophagaceae</taxon>
        <taxon>Chitinophaga</taxon>
    </lineage>
</organism>
<keyword evidence="1" id="KW-0472">Membrane</keyword>
<dbReference type="AlphaFoldDB" id="A0AAE6ZFF5"/>
<keyword evidence="1" id="KW-1133">Transmembrane helix</keyword>
<dbReference type="Proteomes" id="UP000502421">
    <property type="component" value="Chromosome"/>
</dbReference>
<proteinExistence type="predicted"/>
<evidence type="ECO:0000256" key="1">
    <source>
        <dbReference type="SAM" id="Phobius"/>
    </source>
</evidence>
<feature type="transmembrane region" description="Helical" evidence="1">
    <location>
        <begin position="18"/>
        <end position="39"/>
    </location>
</feature>
<name>A0AAE6ZFF5_9BACT</name>
<accession>A0AAE6ZFF5</accession>
<gene>
    <name evidence="3" type="ORF">HF324_11560</name>
    <name evidence="2" type="ORF">HF329_11885</name>
</gene>
<evidence type="ECO:0008006" key="6">
    <source>
        <dbReference type="Google" id="ProtNLM"/>
    </source>
</evidence>
<dbReference type="EMBL" id="CP051205">
    <property type="protein sequence ID" value="QJB31990.1"/>
    <property type="molecule type" value="Genomic_DNA"/>
</dbReference>
<reference evidence="4" key="1">
    <citation type="submission" date="2020-04" db="EMBL/GenBank/DDBJ databases">
        <authorList>
            <person name="Kittiwongwattana C."/>
        </authorList>
    </citation>
    <scope>NUCLEOTIDE SEQUENCE [LARGE SCALE GENOMIC DNA]</scope>
    <source>
        <strain evidence="4">1310</strain>
    </source>
</reference>
<dbReference type="KEGG" id="coy:HF329_11885"/>
<dbReference type="Proteomes" id="UP000503144">
    <property type="component" value="Chromosome"/>
</dbReference>
<evidence type="ECO:0000313" key="5">
    <source>
        <dbReference type="Proteomes" id="UP000503144"/>
    </source>
</evidence>
<reference evidence="2 5" key="2">
    <citation type="submission" date="2020-09" db="EMBL/GenBank/DDBJ databases">
        <authorList>
            <person name="Kittiwongwattana C."/>
        </authorList>
    </citation>
    <scope>NUCLEOTIDE SEQUENCE</scope>
    <source>
        <strain evidence="3 5">1303</strain>
        <strain evidence="2">1310</strain>
    </source>
</reference>
<sequence>MNLSGTDTNELLRRKSRILGILVAFLVLWVIMIACVIMIKEKRMVYLAPMFPLSLLFFPLFQQLKAIKAELKSRTAAEAQ</sequence>
<dbReference type="RefSeq" id="WP_168804246.1">
    <property type="nucleotide sequence ID" value="NZ_CP051204.2"/>
</dbReference>
<protein>
    <recommendedName>
        <fullName evidence="6">Redox-active disulfide protein 2</fullName>
    </recommendedName>
</protein>